<reference evidence="1 2" key="1">
    <citation type="journal article" date="2019" name="Sci. Rep.">
        <title>Orb-weaving spider Araneus ventricosus genome elucidates the spidroin gene catalogue.</title>
        <authorList>
            <person name="Kono N."/>
            <person name="Nakamura H."/>
            <person name="Ohtoshi R."/>
            <person name="Moran D.A.P."/>
            <person name="Shinohara A."/>
            <person name="Yoshida Y."/>
            <person name="Fujiwara M."/>
            <person name="Mori M."/>
            <person name="Tomita M."/>
            <person name="Arakawa K."/>
        </authorList>
    </citation>
    <scope>NUCLEOTIDE SEQUENCE [LARGE SCALE GENOMIC DNA]</scope>
</reference>
<proteinExistence type="predicted"/>
<dbReference type="Proteomes" id="UP000499080">
    <property type="component" value="Unassembled WGS sequence"/>
</dbReference>
<accession>A0A4Y2KGX0</accession>
<keyword evidence="2" id="KW-1185">Reference proteome</keyword>
<name>A0A4Y2KGX0_ARAVE</name>
<dbReference type="EMBL" id="BGPR01004660">
    <property type="protein sequence ID" value="GBN01924.1"/>
    <property type="molecule type" value="Genomic_DNA"/>
</dbReference>
<comment type="caution">
    <text evidence="1">The sequence shown here is derived from an EMBL/GenBank/DDBJ whole genome shotgun (WGS) entry which is preliminary data.</text>
</comment>
<evidence type="ECO:0000313" key="2">
    <source>
        <dbReference type="Proteomes" id="UP000499080"/>
    </source>
</evidence>
<gene>
    <name evidence="1" type="ORF">AVEN_113796_1</name>
</gene>
<dbReference type="AlphaFoldDB" id="A0A4Y2KGX0"/>
<sequence>MRSEKPLLTFRPKVILRPFVQQSGQFWDRISTLWSPKNIWTKIRSENPPRLALLLVIFTSRFAVTEGQFWDELRNFEYWYDDEDEAREAPFIFRSQLYLRPVLQ</sequence>
<organism evidence="1 2">
    <name type="scientific">Araneus ventricosus</name>
    <name type="common">Orbweaver spider</name>
    <name type="synonym">Epeira ventricosa</name>
    <dbReference type="NCBI Taxonomy" id="182803"/>
    <lineage>
        <taxon>Eukaryota</taxon>
        <taxon>Metazoa</taxon>
        <taxon>Ecdysozoa</taxon>
        <taxon>Arthropoda</taxon>
        <taxon>Chelicerata</taxon>
        <taxon>Arachnida</taxon>
        <taxon>Araneae</taxon>
        <taxon>Araneomorphae</taxon>
        <taxon>Entelegynae</taxon>
        <taxon>Araneoidea</taxon>
        <taxon>Araneidae</taxon>
        <taxon>Araneus</taxon>
    </lineage>
</organism>
<protein>
    <submittedName>
        <fullName evidence="1">Uncharacterized protein</fullName>
    </submittedName>
</protein>
<evidence type="ECO:0000313" key="1">
    <source>
        <dbReference type="EMBL" id="GBN01924.1"/>
    </source>
</evidence>